<dbReference type="SMART" id="SM01406">
    <property type="entry name" value="PAPA-1"/>
    <property type="match status" value="1"/>
</dbReference>
<proteinExistence type="predicted"/>
<feature type="region of interest" description="Disordered" evidence="1">
    <location>
        <begin position="1"/>
        <end position="100"/>
    </location>
</feature>
<feature type="compositionally biased region" description="Acidic residues" evidence="1">
    <location>
        <begin position="83"/>
        <end position="94"/>
    </location>
</feature>
<dbReference type="EMBL" id="CP034459">
    <property type="protein sequence ID" value="QBM89446.1"/>
    <property type="molecule type" value="Genomic_DNA"/>
</dbReference>
<feature type="compositionally biased region" description="Basic and acidic residues" evidence="1">
    <location>
        <begin position="212"/>
        <end position="225"/>
    </location>
</feature>
<organism evidence="3 4">
    <name type="scientific">Metschnikowia aff. pulcherrima</name>
    <dbReference type="NCBI Taxonomy" id="2163413"/>
    <lineage>
        <taxon>Eukaryota</taxon>
        <taxon>Fungi</taxon>
        <taxon>Dikarya</taxon>
        <taxon>Ascomycota</taxon>
        <taxon>Saccharomycotina</taxon>
        <taxon>Pichiomycetes</taxon>
        <taxon>Metschnikowiaceae</taxon>
        <taxon>Metschnikowia</taxon>
    </lineage>
</organism>
<feature type="region of interest" description="Disordered" evidence="1">
    <location>
        <begin position="115"/>
        <end position="141"/>
    </location>
</feature>
<dbReference type="GO" id="GO:0006338">
    <property type="term" value="P:chromatin remodeling"/>
    <property type="evidence" value="ECO:0007669"/>
    <property type="project" value="InterPro"/>
</dbReference>
<dbReference type="PANTHER" id="PTHR21561:SF12">
    <property type="entry name" value="INO80 COMPLEX SUBUNIT B"/>
    <property type="match status" value="1"/>
</dbReference>
<feature type="region of interest" description="Disordered" evidence="1">
    <location>
        <begin position="165"/>
        <end position="233"/>
    </location>
</feature>
<sequence length="255" mass="29807">MSSRRLRQKIPSSDEESDVAPATALSDSEEISEAEFDDEAADDDHMEAEIDEFSEDNYEEEPVRPLRGSRPVRESKKRQLTFYEEDDLLESEDEAPPKKKVSVKLKIPRRVKKEEDFTTPEYKPDVSRMTERQRARLVDDDPSERYEDLMFARMDEQLLALNRKTQKKQETAEQMAVRKAENARKRADYKTRQLEEEKRDTLNKLLKRRANKTRERPEDEPDTKQTLKPRRPVMGHPALLRYVNLASGALLGIAE</sequence>
<dbReference type="STRING" id="2163413.A0A4P6XST2"/>
<dbReference type="PANTHER" id="PTHR21561">
    <property type="entry name" value="INO80 COMPLEX SUBUNIT B"/>
    <property type="match status" value="1"/>
</dbReference>
<dbReference type="Pfam" id="PF04795">
    <property type="entry name" value="PAPA-1"/>
    <property type="match status" value="1"/>
</dbReference>
<dbReference type="GO" id="GO:0031011">
    <property type="term" value="C:Ino80 complex"/>
    <property type="evidence" value="ECO:0007669"/>
    <property type="project" value="InterPro"/>
</dbReference>
<feature type="domain" description="INO80 complex subunit B-like conserved region" evidence="2">
    <location>
        <begin position="174"/>
        <end position="253"/>
    </location>
</feature>
<dbReference type="Proteomes" id="UP000292447">
    <property type="component" value="Chromosome IV"/>
</dbReference>
<feature type="compositionally biased region" description="Basic and acidic residues" evidence="1">
    <location>
        <begin position="167"/>
        <end position="202"/>
    </location>
</feature>
<evidence type="ECO:0000259" key="2">
    <source>
        <dbReference type="SMART" id="SM01406"/>
    </source>
</evidence>
<keyword evidence="4" id="KW-1185">Reference proteome</keyword>
<feature type="compositionally biased region" description="Acidic residues" evidence="1">
    <location>
        <begin position="27"/>
        <end position="60"/>
    </location>
</feature>
<evidence type="ECO:0000313" key="4">
    <source>
        <dbReference type="Proteomes" id="UP000292447"/>
    </source>
</evidence>
<evidence type="ECO:0000256" key="1">
    <source>
        <dbReference type="SAM" id="MobiDB-lite"/>
    </source>
</evidence>
<name>A0A4P6XST2_9ASCO</name>
<reference evidence="4" key="1">
    <citation type="submission" date="2019-03" db="EMBL/GenBank/DDBJ databases">
        <title>Snf2 controls pulcherriminic acid biosynthesis and connects pigmentation and antifungal activity of the yeast Metschnikowia pulcherrima.</title>
        <authorList>
            <person name="Gore-Lloyd D."/>
            <person name="Sumann I."/>
            <person name="Brachmann A.O."/>
            <person name="Schneeberger K."/>
            <person name="Ortiz-Merino R.A."/>
            <person name="Moreno-Beltran M."/>
            <person name="Schlaefli M."/>
            <person name="Kirner P."/>
            <person name="Santos Kron A."/>
            <person name="Wolfe K.H."/>
            <person name="Piel J."/>
            <person name="Ahrens C.H."/>
            <person name="Henk D."/>
            <person name="Freimoser F.M."/>
        </authorList>
    </citation>
    <scope>NUCLEOTIDE SEQUENCE [LARGE SCALE GENOMIC DNA]</scope>
    <source>
        <strain evidence="4">APC 1.2</strain>
    </source>
</reference>
<dbReference type="AlphaFoldDB" id="A0A4P6XST2"/>
<dbReference type="InterPro" id="IPR006880">
    <property type="entry name" value="INO80B_C"/>
</dbReference>
<protein>
    <submittedName>
        <fullName evidence="3">Ino eighty subunit 2</fullName>
    </submittedName>
</protein>
<accession>A0A4P6XST2</accession>
<gene>
    <name evidence="3" type="primary">MPUL0D05180</name>
    <name evidence="3" type="ORF">METSCH_D05180</name>
</gene>
<evidence type="ECO:0000313" key="3">
    <source>
        <dbReference type="EMBL" id="QBM89446.1"/>
    </source>
</evidence>
<dbReference type="InterPro" id="IPR029523">
    <property type="entry name" value="INO80B/Ies2"/>
</dbReference>